<dbReference type="InterPro" id="IPR011989">
    <property type="entry name" value="ARM-like"/>
</dbReference>
<feature type="repeat" description="Pumilio" evidence="4">
    <location>
        <begin position="34"/>
        <end position="69"/>
    </location>
</feature>
<name>A0ABU6QI34_9FABA</name>
<dbReference type="InterPro" id="IPR001313">
    <property type="entry name" value="Pumilio_RNA-bd_rpt"/>
</dbReference>
<sequence>MAKVAVVETTITTMAFMRDPSSVPLMLDLYNLVEVQGYVHNMAKDENGYRFLQRMVEEGTFEDVRVVFEGIVENVVELMMDPFGNYLVQKLLYVYNEDQRLDIWRFNFADKCLPKHSTSV</sequence>
<dbReference type="InterPro" id="IPR033133">
    <property type="entry name" value="PUM-HD"/>
</dbReference>
<keyword evidence="7" id="KW-1185">Reference proteome</keyword>
<dbReference type="PANTHER" id="PTHR12537:SF138">
    <property type="entry name" value="PUMILIO HOMOLOG 7, CHLOROPLASTIC-RELATED"/>
    <property type="match status" value="1"/>
</dbReference>
<feature type="domain" description="PUM-HD" evidence="5">
    <location>
        <begin position="9"/>
        <end position="120"/>
    </location>
</feature>
<dbReference type="SUPFAM" id="SSF48371">
    <property type="entry name" value="ARM repeat"/>
    <property type="match status" value="1"/>
</dbReference>
<dbReference type="InterPro" id="IPR016024">
    <property type="entry name" value="ARM-type_fold"/>
</dbReference>
<keyword evidence="2" id="KW-0810">Translation regulation</keyword>
<evidence type="ECO:0000259" key="5">
    <source>
        <dbReference type="PROSITE" id="PS50303"/>
    </source>
</evidence>
<evidence type="ECO:0000256" key="3">
    <source>
        <dbReference type="ARBA" id="ARBA00022884"/>
    </source>
</evidence>
<protein>
    <recommendedName>
        <fullName evidence="5">PUM-HD domain-containing protein</fullName>
    </recommendedName>
</protein>
<dbReference type="Gene3D" id="1.25.10.10">
    <property type="entry name" value="Leucine-rich Repeat Variant"/>
    <property type="match status" value="1"/>
</dbReference>
<keyword evidence="3" id="KW-0694">RNA-binding</keyword>
<evidence type="ECO:0000256" key="1">
    <source>
        <dbReference type="ARBA" id="ARBA00022737"/>
    </source>
</evidence>
<comment type="caution">
    <text evidence="6">The sequence shown here is derived from an EMBL/GenBank/DDBJ whole genome shotgun (WGS) entry which is preliminary data.</text>
</comment>
<organism evidence="6 7">
    <name type="scientific">Stylosanthes scabra</name>
    <dbReference type="NCBI Taxonomy" id="79078"/>
    <lineage>
        <taxon>Eukaryota</taxon>
        <taxon>Viridiplantae</taxon>
        <taxon>Streptophyta</taxon>
        <taxon>Embryophyta</taxon>
        <taxon>Tracheophyta</taxon>
        <taxon>Spermatophyta</taxon>
        <taxon>Magnoliopsida</taxon>
        <taxon>eudicotyledons</taxon>
        <taxon>Gunneridae</taxon>
        <taxon>Pentapetalae</taxon>
        <taxon>rosids</taxon>
        <taxon>fabids</taxon>
        <taxon>Fabales</taxon>
        <taxon>Fabaceae</taxon>
        <taxon>Papilionoideae</taxon>
        <taxon>50 kb inversion clade</taxon>
        <taxon>dalbergioids sensu lato</taxon>
        <taxon>Dalbergieae</taxon>
        <taxon>Pterocarpus clade</taxon>
        <taxon>Stylosanthes</taxon>
    </lineage>
</organism>
<proteinExistence type="predicted"/>
<reference evidence="6 7" key="1">
    <citation type="journal article" date="2023" name="Plants (Basel)">
        <title>Bridging the Gap: Combining Genomics and Transcriptomics Approaches to Understand Stylosanthes scabra, an Orphan Legume from the Brazilian Caatinga.</title>
        <authorList>
            <person name="Ferreira-Neto J.R.C."/>
            <person name="da Silva M.D."/>
            <person name="Binneck E."/>
            <person name="de Melo N.F."/>
            <person name="da Silva R.H."/>
            <person name="de Melo A.L.T.M."/>
            <person name="Pandolfi V."/>
            <person name="Bustamante F.O."/>
            <person name="Brasileiro-Vidal A.C."/>
            <person name="Benko-Iseppon A.M."/>
        </authorList>
    </citation>
    <scope>NUCLEOTIDE SEQUENCE [LARGE SCALE GENOMIC DNA]</scope>
    <source>
        <tissue evidence="6">Leaves</tissue>
    </source>
</reference>
<dbReference type="Pfam" id="PF00806">
    <property type="entry name" value="PUF"/>
    <property type="match status" value="2"/>
</dbReference>
<feature type="repeat" description="Pumilio" evidence="4">
    <location>
        <begin position="70"/>
        <end position="105"/>
    </location>
</feature>
<dbReference type="PANTHER" id="PTHR12537">
    <property type="entry name" value="RNA BINDING PROTEIN PUMILIO-RELATED"/>
    <property type="match status" value="1"/>
</dbReference>
<dbReference type="EMBL" id="JASCZI010000405">
    <property type="protein sequence ID" value="MED6111617.1"/>
    <property type="molecule type" value="Genomic_DNA"/>
</dbReference>
<evidence type="ECO:0000313" key="7">
    <source>
        <dbReference type="Proteomes" id="UP001341840"/>
    </source>
</evidence>
<dbReference type="PROSITE" id="PS50303">
    <property type="entry name" value="PUM_HD"/>
    <property type="match status" value="1"/>
</dbReference>
<evidence type="ECO:0000256" key="2">
    <source>
        <dbReference type="ARBA" id="ARBA00022845"/>
    </source>
</evidence>
<keyword evidence="1" id="KW-0677">Repeat</keyword>
<dbReference type="SMART" id="SM00025">
    <property type="entry name" value="Pumilio"/>
    <property type="match status" value="2"/>
</dbReference>
<dbReference type="PROSITE" id="PS50302">
    <property type="entry name" value="PUM"/>
    <property type="match status" value="2"/>
</dbReference>
<evidence type="ECO:0000313" key="6">
    <source>
        <dbReference type="EMBL" id="MED6111617.1"/>
    </source>
</evidence>
<dbReference type="Proteomes" id="UP001341840">
    <property type="component" value="Unassembled WGS sequence"/>
</dbReference>
<gene>
    <name evidence="6" type="ORF">PIB30_053863</name>
</gene>
<accession>A0ABU6QI34</accession>
<evidence type="ECO:0000256" key="4">
    <source>
        <dbReference type="PROSITE-ProRule" id="PRU00317"/>
    </source>
</evidence>